<keyword evidence="1" id="KW-1133">Transmembrane helix</keyword>
<evidence type="ECO:0000313" key="3">
    <source>
        <dbReference type="Proteomes" id="UP000664495"/>
    </source>
</evidence>
<proteinExistence type="predicted"/>
<dbReference type="Proteomes" id="UP000664495">
    <property type="component" value="Unassembled WGS sequence"/>
</dbReference>
<name>A0ABS3HED7_9ENTE</name>
<evidence type="ECO:0000313" key="2">
    <source>
        <dbReference type="EMBL" id="MBO0451824.1"/>
    </source>
</evidence>
<protein>
    <submittedName>
        <fullName evidence="2">Uncharacterized protein</fullName>
    </submittedName>
</protein>
<keyword evidence="1" id="KW-0472">Membrane</keyword>
<dbReference type="RefSeq" id="WP_207107605.1">
    <property type="nucleotide sequence ID" value="NZ_JAFLVR010000012.1"/>
</dbReference>
<feature type="transmembrane region" description="Helical" evidence="1">
    <location>
        <begin position="6"/>
        <end position="26"/>
    </location>
</feature>
<dbReference type="EMBL" id="JAFLVR010000012">
    <property type="protein sequence ID" value="MBO0451824.1"/>
    <property type="molecule type" value="Genomic_DNA"/>
</dbReference>
<feature type="transmembrane region" description="Helical" evidence="1">
    <location>
        <begin position="42"/>
        <end position="64"/>
    </location>
</feature>
<organism evidence="2 3">
    <name type="scientific">Candidatus Enterococcus murrayae</name>
    <dbReference type="NCBI Taxonomy" id="2815321"/>
    <lineage>
        <taxon>Bacteria</taxon>
        <taxon>Bacillati</taxon>
        <taxon>Bacillota</taxon>
        <taxon>Bacilli</taxon>
        <taxon>Lactobacillales</taxon>
        <taxon>Enterococcaceae</taxon>
        <taxon>Enterococcus</taxon>
    </lineage>
</organism>
<gene>
    <name evidence="2" type="ORF">JZO85_06050</name>
</gene>
<accession>A0ABS3HED7</accession>
<sequence length="76" mass="8486">MSIQVWIGLSGGLGILSLGSFLYFFMKDSRLRLVIGKKSTTLLLDCGLLFISIAALVAAVLLYLDWQEQLAYFLNR</sequence>
<reference evidence="2 3" key="1">
    <citation type="submission" date="2021-03" db="EMBL/GenBank/DDBJ databases">
        <title>Enterococcal diversity collection.</title>
        <authorList>
            <person name="Gilmore M.S."/>
            <person name="Schwartzman J."/>
            <person name="Van Tyne D."/>
            <person name="Martin M."/>
            <person name="Earl A.M."/>
            <person name="Manson A.L."/>
            <person name="Straub T."/>
            <person name="Salamzade R."/>
            <person name="Saavedra J."/>
            <person name="Lebreton F."/>
            <person name="Prichula J."/>
            <person name="Schaufler K."/>
            <person name="Gaca A."/>
            <person name="Sgardioli B."/>
            <person name="Wagenaar J."/>
            <person name="Strong T."/>
        </authorList>
    </citation>
    <scope>NUCLEOTIDE SEQUENCE [LARGE SCALE GENOMIC DNA]</scope>
    <source>
        <strain evidence="2 3">MJM16</strain>
    </source>
</reference>
<keyword evidence="1" id="KW-0812">Transmembrane</keyword>
<comment type="caution">
    <text evidence="2">The sequence shown here is derived from an EMBL/GenBank/DDBJ whole genome shotgun (WGS) entry which is preliminary data.</text>
</comment>
<keyword evidence="3" id="KW-1185">Reference proteome</keyword>
<evidence type="ECO:0000256" key="1">
    <source>
        <dbReference type="SAM" id="Phobius"/>
    </source>
</evidence>